<dbReference type="Pfam" id="PF01299">
    <property type="entry name" value="Lamp2-like_luminal"/>
    <property type="match status" value="1"/>
</dbReference>
<sequence>MRSYMYTGIACILLSSLSIVSSVEWDFVPQGQTACLKVNWDVTKMDLTGAPNSGEGDKHSIDWTTGVVNNKSKCATNGGIGILNVDFDKGITMSLTFITDSNKVTMDGTLTFVPFNVFEKPEFGNTTATLTMASTLALSADDKSFTCISPLRLMFNTATANNTYQLDMQVDKTQIQAFGITNGDFSEGTPCEADTSNSTATTEVPVTSAAPNVTTEKPTTEKPTTEAPTTAPPSAASMYYYPNKTDPCIIVAGDFEISVTYTKMDNTTSNVPLKIPADAKVNGSCPEGMKSEISMTWGGSGAMRMVRMSFSSSNDIVDISTISLDVDLDNTTFPESKDADMKADFPTSIPLSKPTGYYKCKANVDVPLGTSKLSMSDVAIQAFNVNGTSFTGEREECAADKPVTTEPPVTTPAPVTPAPGSPPVNKYTVPGNCIVLDAGLEFVIPYTKSDNTSTSVTVGIPKNYTATGTCGNVTQMLNVVFYEDWSMEMIFNGGGSASQLSDSDSFFLEELRLSYKLQPNIFAGVKNPNAEMVANNTFDKSQFSAKKTGSYQCNNKLNFGLNNGVTLNTDDLQVKAFSTDNSTGFPTGDLNECPQDSDTNSVVPIAVGAALAGLVVIVLIAYLIGRRRSRSGYQQV</sequence>
<dbReference type="InterPro" id="IPR048524">
    <property type="entry name" value="Lamp2-like_TM"/>
</dbReference>
<dbReference type="Gene3D" id="2.40.160.110">
    <property type="match status" value="3"/>
</dbReference>
<evidence type="ECO:0000256" key="3">
    <source>
        <dbReference type="ARBA" id="ARBA00004172"/>
    </source>
</evidence>
<evidence type="ECO:0000259" key="24">
    <source>
        <dbReference type="Pfam" id="PF01299"/>
    </source>
</evidence>
<reference evidence="26 27" key="1">
    <citation type="journal article" date="2017" name="Nat. Ecol. Evol.">
        <title>Scallop genome provides insights into evolution of bilaterian karyotype and development.</title>
        <authorList>
            <person name="Wang S."/>
            <person name="Zhang J."/>
            <person name="Jiao W."/>
            <person name="Li J."/>
            <person name="Xun X."/>
            <person name="Sun Y."/>
            <person name="Guo X."/>
            <person name="Huan P."/>
            <person name="Dong B."/>
            <person name="Zhang L."/>
            <person name="Hu X."/>
            <person name="Sun X."/>
            <person name="Wang J."/>
            <person name="Zhao C."/>
            <person name="Wang Y."/>
            <person name="Wang D."/>
            <person name="Huang X."/>
            <person name="Wang R."/>
            <person name="Lv J."/>
            <person name="Li Y."/>
            <person name="Zhang Z."/>
            <person name="Liu B."/>
            <person name="Lu W."/>
            <person name="Hui Y."/>
            <person name="Liang J."/>
            <person name="Zhou Z."/>
            <person name="Hou R."/>
            <person name="Li X."/>
            <person name="Liu Y."/>
            <person name="Li H."/>
            <person name="Ning X."/>
            <person name="Lin Y."/>
            <person name="Zhao L."/>
            <person name="Xing Q."/>
            <person name="Dou J."/>
            <person name="Li Y."/>
            <person name="Mao J."/>
            <person name="Guo H."/>
            <person name="Dou H."/>
            <person name="Li T."/>
            <person name="Mu C."/>
            <person name="Jiang W."/>
            <person name="Fu Q."/>
            <person name="Fu X."/>
            <person name="Miao Y."/>
            <person name="Liu J."/>
            <person name="Yu Q."/>
            <person name="Li R."/>
            <person name="Liao H."/>
            <person name="Li X."/>
            <person name="Kong Y."/>
            <person name="Jiang Z."/>
            <person name="Chourrout D."/>
            <person name="Li R."/>
            <person name="Bao Z."/>
        </authorList>
    </citation>
    <scope>NUCLEOTIDE SEQUENCE [LARGE SCALE GENOMIC DNA]</scope>
    <source>
        <strain evidence="26 27">PY_sf001</strain>
    </source>
</reference>
<evidence type="ECO:0000256" key="4">
    <source>
        <dbReference type="ARBA" id="ARBA00004279"/>
    </source>
</evidence>
<keyword evidence="12" id="KW-0325">Glycoprotein</keyword>
<evidence type="ECO:0000256" key="6">
    <source>
        <dbReference type="ARBA" id="ARBA00022692"/>
    </source>
</evidence>
<evidence type="ECO:0000256" key="1">
    <source>
        <dbReference type="ARBA" id="ARBA00004151"/>
    </source>
</evidence>
<keyword evidence="27" id="KW-1185">Reference proteome</keyword>
<feature type="chain" id="PRO_5013120796" description="Lysosome-associated membrane glycoprotein 5" evidence="23">
    <location>
        <begin position="23"/>
        <end position="636"/>
    </location>
</feature>
<evidence type="ECO:0000256" key="11">
    <source>
        <dbReference type="ARBA" id="ARBA00023136"/>
    </source>
</evidence>
<feature type="domain" description="Lysosome-associated membrane glycoprotein 2-like transmembrane" evidence="25">
    <location>
        <begin position="603"/>
        <end position="634"/>
    </location>
</feature>
<feature type="domain" description="Lysosome-associated membrane glycoprotein 2-like luminal" evidence="24">
    <location>
        <begin position="424"/>
        <end position="578"/>
    </location>
</feature>
<evidence type="ECO:0000256" key="12">
    <source>
        <dbReference type="ARBA" id="ARBA00023180"/>
    </source>
</evidence>
<feature type="compositionally biased region" description="Pro residues" evidence="21">
    <location>
        <begin position="409"/>
        <end position="422"/>
    </location>
</feature>
<keyword evidence="9 22" id="KW-1133">Transmembrane helix</keyword>
<dbReference type="CDD" id="cd12087">
    <property type="entry name" value="TM_EGFR-like"/>
    <property type="match status" value="1"/>
</dbReference>
<organism evidence="26 27">
    <name type="scientific">Mizuhopecten yessoensis</name>
    <name type="common">Japanese scallop</name>
    <name type="synonym">Patinopecten yessoensis</name>
    <dbReference type="NCBI Taxonomy" id="6573"/>
    <lineage>
        <taxon>Eukaryota</taxon>
        <taxon>Metazoa</taxon>
        <taxon>Spiralia</taxon>
        <taxon>Lophotrochozoa</taxon>
        <taxon>Mollusca</taxon>
        <taxon>Bivalvia</taxon>
        <taxon>Autobranchia</taxon>
        <taxon>Pteriomorphia</taxon>
        <taxon>Pectinida</taxon>
        <taxon>Pectinoidea</taxon>
        <taxon>Pectinidae</taxon>
        <taxon>Mizuhopecten</taxon>
    </lineage>
</organism>
<feature type="region of interest" description="Disordered" evidence="21">
    <location>
        <begin position="398"/>
        <end position="422"/>
    </location>
</feature>
<keyword evidence="14" id="KW-0968">Cytoplasmic vesicle</keyword>
<evidence type="ECO:0000256" key="18">
    <source>
        <dbReference type="ARBA" id="ARBA00074379"/>
    </source>
</evidence>
<evidence type="ECO:0000256" key="22">
    <source>
        <dbReference type="SAM" id="Phobius"/>
    </source>
</evidence>
<dbReference type="GO" id="GO:0005765">
    <property type="term" value="C:lysosomal membrane"/>
    <property type="evidence" value="ECO:0007669"/>
    <property type="project" value="TreeGrafter"/>
</dbReference>
<dbReference type="EMBL" id="NEDP02000015">
    <property type="protein sequence ID" value="OWF56865.1"/>
    <property type="molecule type" value="Genomic_DNA"/>
</dbReference>
<evidence type="ECO:0000256" key="14">
    <source>
        <dbReference type="ARBA" id="ARBA00023329"/>
    </source>
</evidence>
<dbReference type="InterPro" id="IPR002000">
    <property type="entry name" value="Lysosome-assoc_membr_glycop"/>
</dbReference>
<evidence type="ECO:0000256" key="9">
    <source>
        <dbReference type="ARBA" id="ARBA00022989"/>
    </source>
</evidence>
<evidence type="ECO:0000256" key="20">
    <source>
        <dbReference type="PROSITE-ProRule" id="PRU00740"/>
    </source>
</evidence>
<protein>
    <recommendedName>
        <fullName evidence="18">Lysosome-associated membrane glycoprotein 5</fullName>
    </recommendedName>
    <alternativeName>
        <fullName evidence="19">Lysosome-associated membrane protein 5</fullName>
    </alternativeName>
</protein>
<evidence type="ECO:0000313" key="26">
    <source>
        <dbReference type="EMBL" id="OWF56865.1"/>
    </source>
</evidence>
<evidence type="ECO:0000256" key="19">
    <source>
        <dbReference type="ARBA" id="ARBA00076257"/>
    </source>
</evidence>
<keyword evidence="10" id="KW-0770">Synapse</keyword>
<dbReference type="PANTHER" id="PTHR11506:SF35">
    <property type="entry name" value="LYSOSOME-ASSOCIATED MEMBRANE GLYCOPROTEIN 5"/>
    <property type="match status" value="1"/>
</dbReference>
<feature type="transmembrane region" description="Helical" evidence="22">
    <location>
        <begin position="602"/>
        <end position="624"/>
    </location>
</feature>
<dbReference type="STRING" id="6573.A0A210R797"/>
<feature type="region of interest" description="Disordered" evidence="21">
    <location>
        <begin position="186"/>
        <end position="231"/>
    </location>
</feature>
<feature type="compositionally biased region" description="Polar residues" evidence="21">
    <location>
        <begin position="194"/>
        <end position="213"/>
    </location>
</feature>
<name>A0A210R797_MIZYE</name>
<comment type="similarity">
    <text evidence="5 20">Belongs to the LAMP family.</text>
</comment>
<evidence type="ECO:0000256" key="8">
    <source>
        <dbReference type="ARBA" id="ARBA00022753"/>
    </source>
</evidence>
<evidence type="ECO:0000259" key="25">
    <source>
        <dbReference type="Pfam" id="PF21222"/>
    </source>
</evidence>
<dbReference type="GO" id="GO:0072594">
    <property type="term" value="P:establishment of protein localization to organelle"/>
    <property type="evidence" value="ECO:0007669"/>
    <property type="project" value="TreeGrafter"/>
</dbReference>
<proteinExistence type="inferred from homology"/>
<dbReference type="PROSITE" id="PS51407">
    <property type="entry name" value="LAMP_3"/>
    <property type="match status" value="1"/>
</dbReference>
<dbReference type="OrthoDB" id="6232933at2759"/>
<evidence type="ECO:0000313" key="27">
    <source>
        <dbReference type="Proteomes" id="UP000242188"/>
    </source>
</evidence>
<dbReference type="GO" id="GO:0005886">
    <property type="term" value="C:plasma membrane"/>
    <property type="evidence" value="ECO:0007669"/>
    <property type="project" value="UniProtKB-SubCell"/>
</dbReference>
<evidence type="ECO:0000256" key="2">
    <source>
        <dbReference type="ARBA" id="ARBA00004158"/>
    </source>
</evidence>
<evidence type="ECO:0000256" key="15">
    <source>
        <dbReference type="ARBA" id="ARBA00029428"/>
    </source>
</evidence>
<evidence type="ECO:0000256" key="17">
    <source>
        <dbReference type="ARBA" id="ARBA00060492"/>
    </source>
</evidence>
<evidence type="ECO:0000256" key="5">
    <source>
        <dbReference type="ARBA" id="ARBA00009644"/>
    </source>
</evidence>
<keyword evidence="11 20" id="KW-0472">Membrane</keyword>
<comment type="function">
    <text evidence="16">Plays a role in short-term synaptic plasticity in a subset of GABAergic neurons in the brain.</text>
</comment>
<comment type="caution">
    <text evidence="26">The sequence shown here is derived from an EMBL/GenBank/DDBJ whole genome shotgun (WGS) entry which is preliminary data.</text>
</comment>
<dbReference type="Proteomes" id="UP000242188">
    <property type="component" value="Unassembled WGS sequence"/>
</dbReference>
<comment type="subcellular location">
    <subcellularLocation>
        <location evidence="4">Cell projection</location>
        <location evidence="4">Dendrite</location>
    </subcellularLocation>
    <subcellularLocation>
        <location evidence="17">Cell projection</location>
        <location evidence="17">Growth cone membrane</location>
        <topology evidence="17">Single-pass type I membrane protein</topology>
    </subcellularLocation>
    <subcellularLocation>
        <location evidence="15">Cytoplasmic vesicle</location>
        <location evidence="15">Secretory vesicle</location>
        <location evidence="15">Synaptic vesicle membrane</location>
        <topology evidence="15">Single-pass type I membrane protein</topology>
    </subcellularLocation>
    <subcellularLocation>
        <location evidence="2">Early endosome membrane</location>
        <topology evidence="2">Single-pass type I membrane protein</topology>
    </subcellularLocation>
    <subcellularLocation>
        <location evidence="1">Endoplasmic reticulum-Golgi intermediate compartment membrane</location>
        <topology evidence="1">Single-pass type I membrane protein</topology>
    </subcellularLocation>
    <subcellularLocation>
        <location evidence="20">Membrane</location>
        <topology evidence="20">Single-pass type I membrane protein</topology>
    </subcellularLocation>
    <subcellularLocation>
        <location evidence="3">Recycling endosome</location>
    </subcellularLocation>
</comment>
<dbReference type="PANTHER" id="PTHR11506">
    <property type="entry name" value="LYSOSOME-ASSOCIATED MEMBRANE GLYCOPROTEIN"/>
    <property type="match status" value="1"/>
</dbReference>
<keyword evidence="13" id="KW-0966">Cell projection</keyword>
<keyword evidence="8" id="KW-0967">Endosome</keyword>
<keyword evidence="7 23" id="KW-0732">Signal</keyword>
<dbReference type="AlphaFoldDB" id="A0A210R797"/>
<evidence type="ECO:0000256" key="13">
    <source>
        <dbReference type="ARBA" id="ARBA00023273"/>
    </source>
</evidence>
<keyword evidence="6 20" id="KW-0812">Transmembrane</keyword>
<dbReference type="Pfam" id="PF21222">
    <property type="entry name" value="Lamp2_2nd"/>
    <property type="match status" value="1"/>
</dbReference>
<evidence type="ECO:0000256" key="21">
    <source>
        <dbReference type="SAM" id="MobiDB-lite"/>
    </source>
</evidence>
<gene>
    <name evidence="26" type="ORF">KP79_PYT20209</name>
</gene>
<dbReference type="InterPro" id="IPR048528">
    <property type="entry name" value="Lamp2-like_luminal"/>
</dbReference>
<feature type="signal peptide" evidence="23">
    <location>
        <begin position="1"/>
        <end position="22"/>
    </location>
</feature>
<accession>A0A210R797</accession>
<evidence type="ECO:0000256" key="16">
    <source>
        <dbReference type="ARBA" id="ARBA00053950"/>
    </source>
</evidence>
<evidence type="ECO:0000256" key="10">
    <source>
        <dbReference type="ARBA" id="ARBA00023018"/>
    </source>
</evidence>
<dbReference type="GO" id="GO:0031902">
    <property type="term" value="C:late endosome membrane"/>
    <property type="evidence" value="ECO:0007669"/>
    <property type="project" value="TreeGrafter"/>
</dbReference>
<evidence type="ECO:0000256" key="7">
    <source>
        <dbReference type="ARBA" id="ARBA00022729"/>
    </source>
</evidence>
<comment type="caution">
    <text evidence="20">Lacks conserved residue(s) required for the propagation of feature annotation.</text>
</comment>
<evidence type="ECO:0000256" key="23">
    <source>
        <dbReference type="SAM" id="SignalP"/>
    </source>
</evidence>